<dbReference type="PANTHER" id="PTHR45138">
    <property type="entry name" value="REGULATORY COMPONENTS OF SENSORY TRANSDUCTION SYSTEM"/>
    <property type="match status" value="1"/>
</dbReference>
<dbReference type="GO" id="GO:0043709">
    <property type="term" value="P:cell adhesion involved in single-species biofilm formation"/>
    <property type="evidence" value="ECO:0007669"/>
    <property type="project" value="TreeGrafter"/>
</dbReference>
<dbReference type="CDD" id="cd01949">
    <property type="entry name" value="GGDEF"/>
    <property type="match status" value="1"/>
</dbReference>
<gene>
    <name evidence="2" type="primary">cph2_9</name>
    <name evidence="2" type="ORF">C1752_01586</name>
</gene>
<dbReference type="PROSITE" id="PS50887">
    <property type="entry name" value="GGDEF"/>
    <property type="match status" value="1"/>
</dbReference>
<dbReference type="NCBIfam" id="TIGR00254">
    <property type="entry name" value="GGDEF"/>
    <property type="match status" value="1"/>
</dbReference>
<dbReference type="PANTHER" id="PTHR45138:SF9">
    <property type="entry name" value="DIGUANYLATE CYCLASE DGCM-RELATED"/>
    <property type="match status" value="1"/>
</dbReference>
<dbReference type="SMART" id="SM00267">
    <property type="entry name" value="GGDEF"/>
    <property type="match status" value="1"/>
</dbReference>
<dbReference type="InterPro" id="IPR000160">
    <property type="entry name" value="GGDEF_dom"/>
</dbReference>
<reference evidence="2 3" key="1">
    <citation type="journal article" date="2018" name="Sci. Rep.">
        <title>A novel species of the marine cyanobacterium Acaryochloris with a unique pigment content and lifestyle.</title>
        <authorList>
            <person name="Partensky F."/>
            <person name="Six C."/>
            <person name="Ratin M."/>
            <person name="Garczarek L."/>
            <person name="Vaulot D."/>
            <person name="Probert I."/>
            <person name="Calteau A."/>
            <person name="Gourvil P."/>
            <person name="Marie D."/>
            <person name="Grebert T."/>
            <person name="Bouchier C."/>
            <person name="Le Panse S."/>
            <person name="Gachenot M."/>
            <person name="Rodriguez F."/>
            <person name="Garrido J.L."/>
        </authorList>
    </citation>
    <scope>NUCLEOTIDE SEQUENCE [LARGE SCALE GENOMIC DNA]</scope>
    <source>
        <strain evidence="2 3">RCC1774</strain>
    </source>
</reference>
<dbReference type="Proteomes" id="UP000248857">
    <property type="component" value="Unassembled WGS sequence"/>
</dbReference>
<dbReference type="SUPFAM" id="SSF55073">
    <property type="entry name" value="Nucleotide cyclase"/>
    <property type="match status" value="1"/>
</dbReference>
<dbReference type="Pfam" id="PF00990">
    <property type="entry name" value="GGDEF"/>
    <property type="match status" value="1"/>
</dbReference>
<dbReference type="InterPro" id="IPR050469">
    <property type="entry name" value="Diguanylate_Cyclase"/>
</dbReference>
<keyword evidence="3" id="KW-1185">Reference proteome</keyword>
<dbReference type="GO" id="GO:0052621">
    <property type="term" value="F:diguanylate cyclase activity"/>
    <property type="evidence" value="ECO:0007669"/>
    <property type="project" value="TreeGrafter"/>
</dbReference>
<feature type="domain" description="GGDEF" evidence="1">
    <location>
        <begin position="140"/>
        <end position="264"/>
    </location>
</feature>
<evidence type="ECO:0000313" key="3">
    <source>
        <dbReference type="Proteomes" id="UP000248857"/>
    </source>
</evidence>
<dbReference type="EMBL" id="PQWO01000004">
    <property type="protein sequence ID" value="PZD73859.1"/>
    <property type="molecule type" value="Genomic_DNA"/>
</dbReference>
<dbReference type="RefSeq" id="WP_110985560.1">
    <property type="nucleotide sequence ID" value="NZ_CAWNWM010000004.1"/>
</dbReference>
<accession>A0A2W1JKG3</accession>
<evidence type="ECO:0000259" key="1">
    <source>
        <dbReference type="PROSITE" id="PS50887"/>
    </source>
</evidence>
<dbReference type="GO" id="GO:1902201">
    <property type="term" value="P:negative regulation of bacterial-type flagellum-dependent cell motility"/>
    <property type="evidence" value="ECO:0007669"/>
    <property type="project" value="TreeGrafter"/>
</dbReference>
<dbReference type="InterPro" id="IPR029787">
    <property type="entry name" value="Nucleotide_cyclase"/>
</dbReference>
<dbReference type="InterPro" id="IPR043128">
    <property type="entry name" value="Rev_trsase/Diguanyl_cyclase"/>
</dbReference>
<evidence type="ECO:0000313" key="2">
    <source>
        <dbReference type="EMBL" id="PZD73859.1"/>
    </source>
</evidence>
<comment type="caution">
    <text evidence="2">The sequence shown here is derived from an EMBL/GenBank/DDBJ whole genome shotgun (WGS) entry which is preliminary data.</text>
</comment>
<organism evidence="2 3">
    <name type="scientific">Acaryochloris thomasi RCC1774</name>
    <dbReference type="NCBI Taxonomy" id="1764569"/>
    <lineage>
        <taxon>Bacteria</taxon>
        <taxon>Bacillati</taxon>
        <taxon>Cyanobacteriota</taxon>
        <taxon>Cyanophyceae</taxon>
        <taxon>Acaryochloridales</taxon>
        <taxon>Acaryochloridaceae</taxon>
        <taxon>Acaryochloris</taxon>
        <taxon>Acaryochloris thomasi</taxon>
    </lineage>
</organism>
<dbReference type="GO" id="GO:0005886">
    <property type="term" value="C:plasma membrane"/>
    <property type="evidence" value="ECO:0007669"/>
    <property type="project" value="TreeGrafter"/>
</dbReference>
<protein>
    <submittedName>
        <fullName evidence="2">Phytochrome-like protein cph2</fullName>
    </submittedName>
</protein>
<sequence length="264" mass="29387">MPRVLDYTKINWEEEFSFDAPLNDIEGVITGDGPLDAGDEVVLCLRCRVDEVERYADDPDRWRASLALLKPVSIDTLSETPQLQLLKQLTSRLSAPLRQSELYSLFERFVTADTVTQIANRARFDALLEQEWLRGQRDKNSLSVILFQVHGLMLNEVGEGDEETDTCLRQIAAIIKSKARRSADLVARYQDNTFALLLPNTPQAAAAQLAGTIQKKVLENLAKSDAISHRNLTLNAGIAGTTPTSESSWTTLTEAAEQSLQSQR</sequence>
<dbReference type="OrthoDB" id="2082207at2"/>
<dbReference type="AlphaFoldDB" id="A0A2W1JKG3"/>
<dbReference type="Gene3D" id="3.30.70.270">
    <property type="match status" value="1"/>
</dbReference>
<name>A0A2W1JKG3_9CYAN</name>
<proteinExistence type="predicted"/>